<protein>
    <submittedName>
        <fullName evidence="1">Uncharacterized protein</fullName>
    </submittedName>
</protein>
<accession>A0A2P5A027</accession>
<dbReference type="AlphaFoldDB" id="A0A2P5A027"/>
<keyword evidence="2" id="KW-1185">Reference proteome</keyword>
<proteinExistence type="predicted"/>
<dbReference type="GeneID" id="29985578"/>
<organism evidence="1 2">
    <name type="scientific">Trichoderma gamsii</name>
    <dbReference type="NCBI Taxonomy" id="398673"/>
    <lineage>
        <taxon>Eukaryota</taxon>
        <taxon>Fungi</taxon>
        <taxon>Dikarya</taxon>
        <taxon>Ascomycota</taxon>
        <taxon>Pezizomycotina</taxon>
        <taxon>Sordariomycetes</taxon>
        <taxon>Hypocreomycetidae</taxon>
        <taxon>Hypocreales</taxon>
        <taxon>Hypocreaceae</taxon>
        <taxon>Trichoderma</taxon>
    </lineage>
</organism>
<name>A0A2P5A027_9HYPO</name>
<comment type="caution">
    <text evidence="1">The sequence shown here is derived from an EMBL/GenBank/DDBJ whole genome shotgun (WGS) entry which is preliminary data.</text>
</comment>
<evidence type="ECO:0000313" key="1">
    <source>
        <dbReference type="EMBL" id="PON29900.1"/>
    </source>
</evidence>
<sequence>MSLSHITTAFISASTSHNRLSYTPRASQSGGGQLVTGAVCSRVFGERREYATWQWNCIPLAECIANPTRNTTVTRHEAPPGWRPENAGPFYDFNVQCAYMEEGCIGQALGEVPWDPPRKRNAMQINPRAVGQTPNASEGRWASSCIAKKWEKLEKGRTAVRCSASLVHMFILTSRLALSGEMAK</sequence>
<dbReference type="Proteomes" id="UP000054821">
    <property type="component" value="Unassembled WGS sequence"/>
</dbReference>
<evidence type="ECO:0000313" key="2">
    <source>
        <dbReference type="Proteomes" id="UP000054821"/>
    </source>
</evidence>
<gene>
    <name evidence="1" type="ORF">TGAM01_v201266</name>
</gene>
<dbReference type="RefSeq" id="XP_018661404.1">
    <property type="nucleotide sequence ID" value="XM_018805495.1"/>
</dbReference>
<reference evidence="1 2" key="1">
    <citation type="journal article" date="2016" name="Genome Announc.">
        <title>Draft Whole-Genome Sequence of Trichoderma gamsii T6085, a Promising Biocontrol Agent of Fusarium Head Blight on Wheat.</title>
        <authorList>
            <person name="Baroncelli R."/>
            <person name="Zapparata A."/>
            <person name="Piaggeschi G."/>
            <person name="Sarrocco S."/>
            <person name="Vannacci G."/>
        </authorList>
    </citation>
    <scope>NUCLEOTIDE SEQUENCE [LARGE SCALE GENOMIC DNA]</scope>
    <source>
        <strain evidence="1 2">T6085</strain>
    </source>
</reference>
<dbReference type="EMBL" id="JPDN02000003">
    <property type="protein sequence ID" value="PON29900.1"/>
    <property type="molecule type" value="Genomic_DNA"/>
</dbReference>